<dbReference type="Proteomes" id="UP001332192">
    <property type="component" value="Chromosome"/>
</dbReference>
<dbReference type="RefSeq" id="WP_324718069.1">
    <property type="nucleotide sequence ID" value="NZ_CP141615.1"/>
</dbReference>
<protein>
    <submittedName>
        <fullName evidence="4">Tetratricopeptide repeat protein</fullName>
    </submittedName>
</protein>
<proteinExistence type="predicted"/>
<accession>A0ABZ1C195</accession>
<dbReference type="PANTHER" id="PTHR45586">
    <property type="entry name" value="TPR REPEAT-CONTAINING PROTEIN PA4667"/>
    <property type="match status" value="1"/>
</dbReference>
<dbReference type="EMBL" id="CP141615">
    <property type="protein sequence ID" value="WRP18797.1"/>
    <property type="molecule type" value="Genomic_DNA"/>
</dbReference>
<keyword evidence="5" id="KW-1185">Reference proteome</keyword>
<dbReference type="SUPFAM" id="SSF48452">
    <property type="entry name" value="TPR-like"/>
    <property type="match status" value="1"/>
</dbReference>
<dbReference type="Gene3D" id="1.25.40.10">
    <property type="entry name" value="Tetratricopeptide repeat domain"/>
    <property type="match status" value="2"/>
</dbReference>
<gene>
    <name evidence="4" type="ORF">U7230_07340</name>
</gene>
<dbReference type="Pfam" id="PF14559">
    <property type="entry name" value="TPR_19"/>
    <property type="match status" value="1"/>
</dbReference>
<name>A0ABZ1C195_9FIRM</name>
<dbReference type="InterPro" id="IPR019734">
    <property type="entry name" value="TPR_rpt"/>
</dbReference>
<feature type="repeat" description="TPR" evidence="3">
    <location>
        <begin position="12"/>
        <end position="45"/>
    </location>
</feature>
<keyword evidence="1" id="KW-0677">Repeat</keyword>
<dbReference type="PANTHER" id="PTHR45586:SF1">
    <property type="entry name" value="LIPOPOLYSACCHARIDE ASSEMBLY PROTEIN B"/>
    <property type="match status" value="1"/>
</dbReference>
<sequence length="504" mass="55678">MGRGAGGLAVKAERMVDEGRAALERGDMQRALACFERATAISPIPAALNNLALVVLEHRKDPAEALKILQPNLEPAPQPQSDSAVPQQGAGHPFAHAIAARCCHELGERQAARRHLDAAVRAFERGPAATFPGPRRTWLEYTAVILHAAGTLGDDRGAWDLYRRWSAHHVLPQSHYFGGIAAFNLRRFEAACRAWRQSHERRWEFVEAFAEVAQLCEAGLVPPFRLPYETPETEHLAAELEKARGDDDGVAEIAQRVTRDPLHRMLLLSSTLGSGASGWNRVVRETWAGGGREADRESGVARPEESGAALTALVAYTGEWGEQLARSIFLSNRTTMRQKMDAAQGLVRAGVLALGEKVRVLVDGRVQYVTFREKPVVMGHDPELDEKHREALALRDAGRVEEAKKILEGLLLEGERVWPPAAVTYANLLRKEGKLREARVYLEMARKLMPDDPAVLFNLAALSLQEGDFNQATELVARIKTDDPAILDAVGRLNRQLHELGRRE</sequence>
<evidence type="ECO:0000313" key="5">
    <source>
        <dbReference type="Proteomes" id="UP001332192"/>
    </source>
</evidence>
<dbReference type="InterPro" id="IPR011990">
    <property type="entry name" value="TPR-like_helical_dom_sf"/>
</dbReference>
<reference evidence="4 5" key="1">
    <citation type="journal article" date="2024" name="Front. Microbiol.">
        <title>Novel thermophilic genera Geochorda gen. nov. and Carboxydochorda gen. nov. from the deep terrestrial subsurface reveal the ecophysiological diversity in the class Limnochordia.</title>
        <authorList>
            <person name="Karnachuk O.V."/>
            <person name="Lukina A.P."/>
            <person name="Avakyan M.R."/>
            <person name="Kadnikov V.V."/>
            <person name="Begmatov S."/>
            <person name="Beletsky A.V."/>
            <person name="Vlasova K.G."/>
            <person name="Novikov A.A."/>
            <person name="Shcherbakova V.A."/>
            <person name="Mardanov A.V."/>
            <person name="Ravin N.V."/>
        </authorList>
    </citation>
    <scope>NUCLEOTIDE SEQUENCE [LARGE SCALE GENOMIC DNA]</scope>
    <source>
        <strain evidence="4 5">L945</strain>
    </source>
</reference>
<keyword evidence="2 3" id="KW-0802">TPR repeat</keyword>
<organism evidence="4 5">
    <name type="scientific">Carboxydichorda subterranea</name>
    <dbReference type="NCBI Taxonomy" id="3109565"/>
    <lineage>
        <taxon>Bacteria</taxon>
        <taxon>Bacillati</taxon>
        <taxon>Bacillota</taxon>
        <taxon>Limnochordia</taxon>
        <taxon>Limnochordales</taxon>
        <taxon>Geochordaceae</taxon>
        <taxon>Carboxydichorda</taxon>
    </lineage>
</organism>
<evidence type="ECO:0000256" key="3">
    <source>
        <dbReference type="PROSITE-ProRule" id="PRU00339"/>
    </source>
</evidence>
<dbReference type="PROSITE" id="PS50005">
    <property type="entry name" value="TPR"/>
    <property type="match status" value="1"/>
</dbReference>
<dbReference type="Pfam" id="PF13432">
    <property type="entry name" value="TPR_16"/>
    <property type="match status" value="1"/>
</dbReference>
<evidence type="ECO:0000256" key="1">
    <source>
        <dbReference type="ARBA" id="ARBA00022737"/>
    </source>
</evidence>
<dbReference type="InterPro" id="IPR051012">
    <property type="entry name" value="CellSynth/LPSAsmb/PSIAsmb"/>
</dbReference>
<evidence type="ECO:0000256" key="2">
    <source>
        <dbReference type="ARBA" id="ARBA00022803"/>
    </source>
</evidence>
<evidence type="ECO:0000313" key="4">
    <source>
        <dbReference type="EMBL" id="WRP18797.1"/>
    </source>
</evidence>